<dbReference type="EMBL" id="LK042148">
    <property type="protein sequence ID" value="CDY70449.1"/>
    <property type="molecule type" value="Genomic_DNA"/>
</dbReference>
<protein>
    <submittedName>
        <fullName evidence="7">BnaAnng33730D protein</fullName>
    </submittedName>
</protein>
<feature type="region of interest" description="Disordered" evidence="5">
    <location>
        <begin position="126"/>
        <end position="188"/>
    </location>
</feature>
<feature type="compositionally biased region" description="Basic residues" evidence="5">
    <location>
        <begin position="309"/>
        <end position="318"/>
    </location>
</feature>
<feature type="compositionally biased region" description="Basic and acidic residues" evidence="5">
    <location>
        <begin position="402"/>
        <end position="425"/>
    </location>
</feature>
<feature type="compositionally biased region" description="Polar residues" evidence="5">
    <location>
        <begin position="29"/>
        <end position="40"/>
    </location>
</feature>
<keyword evidence="2 4" id="KW-0863">Zinc-finger</keyword>
<gene>
    <name evidence="7" type="primary">BnaAnng33730D</name>
    <name evidence="7" type="ORF">GSBRNA2T00003444001</name>
</gene>
<feature type="region of interest" description="Disordered" evidence="5">
    <location>
        <begin position="395"/>
        <end position="509"/>
    </location>
</feature>
<feature type="non-terminal residue" evidence="7">
    <location>
        <position position="509"/>
    </location>
</feature>
<dbReference type="Gramene" id="CDY70449">
    <property type="protein sequence ID" value="CDY70449"/>
    <property type="gene ID" value="GSBRNA2T00003444001"/>
</dbReference>
<dbReference type="InterPro" id="IPR019787">
    <property type="entry name" value="Znf_PHD-finger"/>
</dbReference>
<dbReference type="SMART" id="SM00249">
    <property type="entry name" value="PHD"/>
    <property type="match status" value="1"/>
</dbReference>
<feature type="domain" description="PHD-type" evidence="6">
    <location>
        <begin position="77"/>
        <end position="124"/>
    </location>
</feature>
<reference evidence="7" key="2">
    <citation type="submission" date="2014-06" db="EMBL/GenBank/DDBJ databases">
        <authorList>
            <person name="Genoscope - CEA"/>
        </authorList>
    </citation>
    <scope>NUCLEOTIDE SEQUENCE</scope>
</reference>
<dbReference type="PROSITE" id="PS01359">
    <property type="entry name" value="ZF_PHD_1"/>
    <property type="match status" value="1"/>
</dbReference>
<feature type="compositionally biased region" description="Polar residues" evidence="5">
    <location>
        <begin position="50"/>
        <end position="59"/>
    </location>
</feature>
<feature type="compositionally biased region" description="Basic and acidic residues" evidence="5">
    <location>
        <begin position="470"/>
        <end position="482"/>
    </location>
</feature>
<dbReference type="InterPro" id="IPR001965">
    <property type="entry name" value="Znf_PHD"/>
</dbReference>
<evidence type="ECO:0000259" key="6">
    <source>
        <dbReference type="PROSITE" id="PS50016"/>
    </source>
</evidence>
<evidence type="ECO:0000313" key="7">
    <source>
        <dbReference type="EMBL" id="CDY70449.1"/>
    </source>
</evidence>
<dbReference type="PANTHER" id="PTHR24102">
    <property type="entry name" value="PHD FINGER PROTEIN"/>
    <property type="match status" value="1"/>
</dbReference>
<dbReference type="STRING" id="3708.A0A078JUI5"/>
<evidence type="ECO:0000256" key="3">
    <source>
        <dbReference type="ARBA" id="ARBA00022833"/>
    </source>
</evidence>
<sequence>MTDSGSEMLDRDWVMKQKRRKLPSILDSKGQSLPENNSLAFGSPEHTSSDKLTNQQPSIDLTPEGNSSKRKGHDGNYFECVICDLGGDLLCCDSCPRTYHTDCLTPPLKRIPNGKWICPKCSPDSSALKPTTRLDAISKRARTKTSKRNSQDRPKSERASQIYCSSLVSGEPSSEKGKSISAGESKSIGKEVMDGCSAELGHVSADDQPDSPVIPTAYPPSSEDLPESKLSNTGKSHEAPVERVEHACSEMVVNNTIGEAETGKGKRKKRKREPNDGETVKECKADNKRTKKSLSKVVSPKTKTSESSKKKKKKKNRVTLKSLSKTQSKVEVPEKVKKLSKEERRAVRDADKSSSYLDAKNSIPPTNLQVDRVLGCRVQDPNKTSLYGALSDDLCSDNLQDNDQRDSTVKDTNADTVVAEDRTDSSSETGKSSRNSRLKDRDMDESAVGTECLVDEKEDMVSEDTFDATVSRHVDNEDKKASETPVSVDAHHEMGEKSPVAREEVEEPV</sequence>
<dbReference type="InterPro" id="IPR013083">
    <property type="entry name" value="Znf_RING/FYVE/PHD"/>
</dbReference>
<feature type="compositionally biased region" description="Basic and acidic residues" evidence="5">
    <location>
        <begin position="489"/>
        <end position="503"/>
    </location>
</feature>
<dbReference type="Pfam" id="PF00628">
    <property type="entry name" value="PHD"/>
    <property type="match status" value="1"/>
</dbReference>
<feature type="compositionally biased region" description="Acidic residues" evidence="5">
    <location>
        <begin position="456"/>
        <end position="466"/>
    </location>
</feature>
<feature type="region of interest" description="Disordered" evidence="5">
    <location>
        <begin position="201"/>
        <end position="369"/>
    </location>
</feature>
<organism evidence="7">
    <name type="scientific">Brassica napus</name>
    <name type="common">Rape</name>
    <dbReference type="NCBI Taxonomy" id="3708"/>
    <lineage>
        <taxon>Eukaryota</taxon>
        <taxon>Viridiplantae</taxon>
        <taxon>Streptophyta</taxon>
        <taxon>Embryophyta</taxon>
        <taxon>Tracheophyta</taxon>
        <taxon>Spermatophyta</taxon>
        <taxon>Magnoliopsida</taxon>
        <taxon>eudicotyledons</taxon>
        <taxon>Gunneridae</taxon>
        <taxon>Pentapetalae</taxon>
        <taxon>rosids</taxon>
        <taxon>malvids</taxon>
        <taxon>Brassicales</taxon>
        <taxon>Brassicaceae</taxon>
        <taxon>Brassiceae</taxon>
        <taxon>Brassica</taxon>
    </lineage>
</organism>
<feature type="compositionally biased region" description="Basic and acidic residues" evidence="5">
    <location>
        <begin position="149"/>
        <end position="158"/>
    </location>
</feature>
<evidence type="ECO:0000256" key="1">
    <source>
        <dbReference type="ARBA" id="ARBA00022723"/>
    </source>
</evidence>
<dbReference type="PROSITE" id="PS50016">
    <property type="entry name" value="ZF_PHD_2"/>
    <property type="match status" value="1"/>
</dbReference>
<dbReference type="GO" id="GO:0008270">
    <property type="term" value="F:zinc ion binding"/>
    <property type="evidence" value="ECO:0007669"/>
    <property type="project" value="UniProtKB-KW"/>
</dbReference>
<dbReference type="PANTHER" id="PTHR24102:SF28">
    <property type="entry name" value="PHD-TYPE DOMAIN-CONTAINING PROTEIN"/>
    <property type="match status" value="1"/>
</dbReference>
<accession>A0A078JUI5</accession>
<evidence type="ECO:0000256" key="4">
    <source>
        <dbReference type="PROSITE-ProRule" id="PRU00146"/>
    </source>
</evidence>
<keyword evidence="3" id="KW-0862">Zinc</keyword>
<evidence type="ECO:0000256" key="2">
    <source>
        <dbReference type="ARBA" id="ARBA00022771"/>
    </source>
</evidence>
<name>A0A078JUI5_BRANA</name>
<feature type="compositionally biased region" description="Polar residues" evidence="5">
    <location>
        <begin position="162"/>
        <end position="172"/>
    </location>
</feature>
<evidence type="ECO:0000256" key="5">
    <source>
        <dbReference type="SAM" id="MobiDB-lite"/>
    </source>
</evidence>
<feature type="region of interest" description="Disordered" evidence="5">
    <location>
        <begin position="20"/>
        <end position="71"/>
    </location>
</feature>
<dbReference type="CDD" id="cd15532">
    <property type="entry name" value="PHD2_CHD_II"/>
    <property type="match status" value="1"/>
</dbReference>
<dbReference type="InterPro" id="IPR011011">
    <property type="entry name" value="Znf_FYVE_PHD"/>
</dbReference>
<proteinExistence type="predicted"/>
<dbReference type="AlphaFoldDB" id="A0A078JUI5"/>
<dbReference type="PaxDb" id="3708-A0A078JUI5"/>
<keyword evidence="1" id="KW-0479">Metal-binding</keyword>
<feature type="compositionally biased region" description="Basic and acidic residues" evidence="5">
    <location>
        <begin position="273"/>
        <end position="288"/>
    </location>
</feature>
<feature type="compositionally biased region" description="Basic and acidic residues" evidence="5">
    <location>
        <begin position="331"/>
        <end position="352"/>
    </location>
</feature>
<dbReference type="InterPro" id="IPR019786">
    <property type="entry name" value="Zinc_finger_PHD-type_CS"/>
</dbReference>
<reference evidence="7" key="1">
    <citation type="journal article" date="2014" name="Science">
        <title>Plant genetics. Early allopolyploid evolution in the post-Neolithic Brassica napus oilseed genome.</title>
        <authorList>
            <person name="Chalhoub B."/>
            <person name="Denoeud F."/>
            <person name="Liu S."/>
            <person name="Parkin I.A."/>
            <person name="Tang H."/>
            <person name="Wang X."/>
            <person name="Chiquet J."/>
            <person name="Belcram H."/>
            <person name="Tong C."/>
            <person name="Samans B."/>
            <person name="Correa M."/>
            <person name="Da Silva C."/>
            <person name="Just J."/>
            <person name="Falentin C."/>
            <person name="Koh C.S."/>
            <person name="Le Clainche I."/>
            <person name="Bernard M."/>
            <person name="Bento P."/>
            <person name="Noel B."/>
            <person name="Labadie K."/>
            <person name="Alberti A."/>
            <person name="Charles M."/>
            <person name="Arnaud D."/>
            <person name="Guo H."/>
            <person name="Daviaud C."/>
            <person name="Alamery S."/>
            <person name="Jabbari K."/>
            <person name="Zhao M."/>
            <person name="Edger P.P."/>
            <person name="Chelaifa H."/>
            <person name="Tack D."/>
            <person name="Lassalle G."/>
            <person name="Mestiri I."/>
            <person name="Schnel N."/>
            <person name="Le Paslier M.C."/>
            <person name="Fan G."/>
            <person name="Renault V."/>
            <person name="Bayer P.E."/>
            <person name="Golicz A.A."/>
            <person name="Manoli S."/>
            <person name="Lee T.H."/>
            <person name="Thi V.H."/>
            <person name="Chalabi S."/>
            <person name="Hu Q."/>
            <person name="Fan C."/>
            <person name="Tollenaere R."/>
            <person name="Lu Y."/>
            <person name="Battail C."/>
            <person name="Shen J."/>
            <person name="Sidebottom C.H."/>
            <person name="Wang X."/>
            <person name="Canaguier A."/>
            <person name="Chauveau A."/>
            <person name="Berard A."/>
            <person name="Deniot G."/>
            <person name="Guan M."/>
            <person name="Liu Z."/>
            <person name="Sun F."/>
            <person name="Lim Y.P."/>
            <person name="Lyons E."/>
            <person name="Town C.D."/>
            <person name="Bancroft I."/>
            <person name="Wang X."/>
            <person name="Meng J."/>
            <person name="Ma J."/>
            <person name="Pires J.C."/>
            <person name="King G.J."/>
            <person name="Brunel D."/>
            <person name="Delourme R."/>
            <person name="Renard M."/>
            <person name="Aury J.M."/>
            <person name="Adams K.L."/>
            <person name="Batley J."/>
            <person name="Snowdon R.J."/>
            <person name="Tost J."/>
            <person name="Edwards D."/>
            <person name="Zhou Y."/>
            <person name="Hua W."/>
            <person name="Sharpe A.G."/>
            <person name="Paterson A.H."/>
            <person name="Guan C."/>
            <person name="Wincker P."/>
        </authorList>
    </citation>
    <scope>NUCLEOTIDE SEQUENCE [LARGE SCALE GENOMIC DNA]</scope>
</reference>
<feature type="compositionally biased region" description="Polar residues" evidence="5">
    <location>
        <begin position="426"/>
        <end position="435"/>
    </location>
</feature>
<dbReference type="SUPFAM" id="SSF57903">
    <property type="entry name" value="FYVE/PHD zinc finger"/>
    <property type="match status" value="1"/>
</dbReference>
<feature type="compositionally biased region" description="Basic and acidic residues" evidence="5">
    <location>
        <begin position="235"/>
        <end position="248"/>
    </location>
</feature>
<dbReference type="Gene3D" id="3.30.40.10">
    <property type="entry name" value="Zinc/RING finger domain, C3HC4 (zinc finger)"/>
    <property type="match status" value="1"/>
</dbReference>